<gene>
    <name evidence="3" type="ORF">CAUJ_LOCUS5270</name>
</gene>
<name>A0A8S1H1E2_9PELO</name>
<feature type="compositionally biased region" description="Polar residues" evidence="1">
    <location>
        <begin position="91"/>
        <end position="101"/>
    </location>
</feature>
<comment type="caution">
    <text evidence="3">The sequence shown here is derived from an EMBL/GenBank/DDBJ whole genome shotgun (WGS) entry which is preliminary data.</text>
</comment>
<sequence length="101" mass="11992">MNEFLGVFSMSFFFFCYCCFCCGGLCCKWLFWDVPQTWRPFFGRVASYCMYKTWCGKQCFDPQEDTEDIVIVTRKESRRDFHPEEPLTPLETHQVSFGTSN</sequence>
<keyword evidence="2" id="KW-0812">Transmembrane</keyword>
<accession>A0A8S1H1E2</accession>
<feature type="transmembrane region" description="Helical" evidence="2">
    <location>
        <begin position="12"/>
        <end position="31"/>
    </location>
</feature>
<protein>
    <submittedName>
        <fullName evidence="3">Uncharacterized protein</fullName>
    </submittedName>
</protein>
<feature type="region of interest" description="Disordered" evidence="1">
    <location>
        <begin position="77"/>
        <end position="101"/>
    </location>
</feature>
<evidence type="ECO:0000256" key="1">
    <source>
        <dbReference type="SAM" id="MobiDB-lite"/>
    </source>
</evidence>
<proteinExistence type="predicted"/>
<dbReference type="EMBL" id="CAJGYM010000010">
    <property type="protein sequence ID" value="CAD6189351.1"/>
    <property type="molecule type" value="Genomic_DNA"/>
</dbReference>
<evidence type="ECO:0000313" key="3">
    <source>
        <dbReference type="EMBL" id="CAD6189351.1"/>
    </source>
</evidence>
<dbReference type="AlphaFoldDB" id="A0A8S1H1E2"/>
<keyword evidence="2" id="KW-0472">Membrane</keyword>
<evidence type="ECO:0000256" key="2">
    <source>
        <dbReference type="SAM" id="Phobius"/>
    </source>
</evidence>
<keyword evidence="4" id="KW-1185">Reference proteome</keyword>
<dbReference type="Proteomes" id="UP000835052">
    <property type="component" value="Unassembled WGS sequence"/>
</dbReference>
<reference evidence="3" key="1">
    <citation type="submission" date="2020-10" db="EMBL/GenBank/DDBJ databases">
        <authorList>
            <person name="Kikuchi T."/>
        </authorList>
    </citation>
    <scope>NUCLEOTIDE SEQUENCE</scope>
    <source>
        <strain evidence="3">NKZ352</strain>
    </source>
</reference>
<evidence type="ECO:0000313" key="4">
    <source>
        <dbReference type="Proteomes" id="UP000835052"/>
    </source>
</evidence>
<keyword evidence="2" id="KW-1133">Transmembrane helix</keyword>
<organism evidence="3 4">
    <name type="scientific">Caenorhabditis auriculariae</name>
    <dbReference type="NCBI Taxonomy" id="2777116"/>
    <lineage>
        <taxon>Eukaryota</taxon>
        <taxon>Metazoa</taxon>
        <taxon>Ecdysozoa</taxon>
        <taxon>Nematoda</taxon>
        <taxon>Chromadorea</taxon>
        <taxon>Rhabditida</taxon>
        <taxon>Rhabditina</taxon>
        <taxon>Rhabditomorpha</taxon>
        <taxon>Rhabditoidea</taxon>
        <taxon>Rhabditidae</taxon>
        <taxon>Peloderinae</taxon>
        <taxon>Caenorhabditis</taxon>
    </lineage>
</organism>